<feature type="transmembrane region" description="Helical" evidence="6">
    <location>
        <begin position="473"/>
        <end position="493"/>
    </location>
</feature>
<dbReference type="Proteomes" id="UP001597534">
    <property type="component" value="Unassembled WGS sequence"/>
</dbReference>
<feature type="transmembrane region" description="Helical" evidence="6">
    <location>
        <begin position="31"/>
        <end position="49"/>
    </location>
</feature>
<dbReference type="Pfam" id="PF13567">
    <property type="entry name" value="DUF4131"/>
    <property type="match status" value="1"/>
</dbReference>
<feature type="domain" description="ComEC/Rec2-related protein" evidence="7">
    <location>
        <begin position="230"/>
        <end position="496"/>
    </location>
</feature>
<dbReference type="InterPro" id="IPR025405">
    <property type="entry name" value="DUF4131"/>
</dbReference>
<feature type="transmembrane region" description="Helical" evidence="6">
    <location>
        <begin position="505"/>
        <end position="523"/>
    </location>
</feature>
<organism evidence="9 10">
    <name type="scientific">Flavobacterium chuncheonense</name>
    <dbReference type="NCBI Taxonomy" id="2026653"/>
    <lineage>
        <taxon>Bacteria</taxon>
        <taxon>Pseudomonadati</taxon>
        <taxon>Bacteroidota</taxon>
        <taxon>Flavobacteriia</taxon>
        <taxon>Flavobacteriales</taxon>
        <taxon>Flavobacteriaceae</taxon>
        <taxon>Flavobacterium</taxon>
    </lineage>
</organism>
<evidence type="ECO:0000256" key="6">
    <source>
        <dbReference type="SAM" id="Phobius"/>
    </source>
</evidence>
<evidence type="ECO:0000256" key="4">
    <source>
        <dbReference type="ARBA" id="ARBA00022989"/>
    </source>
</evidence>
<feature type="transmembrane region" description="Helical" evidence="6">
    <location>
        <begin position="284"/>
        <end position="300"/>
    </location>
</feature>
<feature type="transmembrane region" description="Helical" evidence="6">
    <location>
        <begin position="413"/>
        <end position="435"/>
    </location>
</feature>
<protein>
    <submittedName>
        <fullName evidence="9">ComEC/Rec2 family competence protein</fullName>
    </submittedName>
</protein>
<keyword evidence="4 6" id="KW-1133">Transmembrane helix</keyword>
<dbReference type="PANTHER" id="PTHR30619">
    <property type="entry name" value="DNA INTERNALIZATION/COMPETENCE PROTEIN COMEC/REC2"/>
    <property type="match status" value="1"/>
</dbReference>
<sequence length="671" mass="76989">MKNFAFPLIPFTVFFSIGCIANAYLQPGEHMLFGLTIFSFVILTIAFLLKKTYYKTQVHYGIATLLIAFSLGQITHYHHSDLTKPYHYTQYTFQNRNCIRGIVNENIKPNSKHSKHIVSLLSINNKAVKGDILLLNPLKSHQALVPGNEVIIYSNLIEIPKNTNPSTFDYKEYLARQNIFHEVFLTENTFIITKTHTTFKYYLHKLRTNLIDSFKPLNWDTNTTAIVNALLFGQRQFLDNETITNYSRAGVIHILAISGLHVGMLFIILNFIFSPIRKLKNGKLLFLIVTLLSLWGFALLTGMSASVTRAVLMFSLFSIGQYLNKTQNIYNTIAISALLLLLYNPNYLFEIGFQMSYTAVLSIIAFTPIFQKIYIPKNKIMRYIVNLNYVSIAAQIGVLPLAILYFNQFSMQFLIANMVIIPTATLVLILGLILIPLNYIFIPLSKLFGAALQIIIHLMNSYIKWIANWDTMIITNIFYSTTLCILSYIVLFLFLKTLHNFKPKWIIALLVGIISFQITYLITKNEQFKTHDFIVFNAKEPLIAVKQESKISFHTTDSIANTYPITAYQKSNFIQTSEIQELKNIYIFQNQKILIIDSTATLPSNQKADIIILTKNPKINLNRLIQNLSPKQIVADRSNKNFYINQWKATCMKEKIPFHATAEKGFYNLKP</sequence>
<feature type="transmembrane region" description="Helical" evidence="6">
    <location>
        <begin position="355"/>
        <end position="375"/>
    </location>
</feature>
<evidence type="ECO:0000256" key="5">
    <source>
        <dbReference type="ARBA" id="ARBA00023136"/>
    </source>
</evidence>
<keyword evidence="10" id="KW-1185">Reference proteome</keyword>
<reference evidence="10" key="1">
    <citation type="journal article" date="2019" name="Int. J. Syst. Evol. Microbiol.">
        <title>The Global Catalogue of Microorganisms (GCM) 10K type strain sequencing project: providing services to taxonomists for standard genome sequencing and annotation.</title>
        <authorList>
            <consortium name="The Broad Institute Genomics Platform"/>
            <consortium name="The Broad Institute Genome Sequencing Center for Infectious Disease"/>
            <person name="Wu L."/>
            <person name="Ma J."/>
        </authorList>
    </citation>
    <scope>NUCLEOTIDE SEQUENCE [LARGE SCALE GENOMIC DNA]</scope>
    <source>
        <strain evidence="10">KCTC 22671</strain>
    </source>
</reference>
<feature type="transmembrane region" description="Helical" evidence="6">
    <location>
        <begin position="387"/>
        <end position="407"/>
    </location>
</feature>
<dbReference type="InterPro" id="IPR052159">
    <property type="entry name" value="Competence_DNA_uptake"/>
</dbReference>
<comment type="subcellular location">
    <subcellularLocation>
        <location evidence="1">Cell membrane</location>
        <topology evidence="1">Multi-pass membrane protein</topology>
    </subcellularLocation>
</comment>
<evidence type="ECO:0000256" key="1">
    <source>
        <dbReference type="ARBA" id="ARBA00004651"/>
    </source>
</evidence>
<keyword evidence="3 6" id="KW-0812">Transmembrane</keyword>
<gene>
    <name evidence="9" type="ORF">ACFS5J_07975</name>
</gene>
<accession>A0ABW5YLV7</accession>
<feature type="domain" description="DUF4131" evidence="8">
    <location>
        <begin position="36"/>
        <end position="188"/>
    </location>
</feature>
<keyword evidence="2" id="KW-1003">Cell membrane</keyword>
<dbReference type="PROSITE" id="PS51257">
    <property type="entry name" value="PROKAR_LIPOPROTEIN"/>
    <property type="match status" value="1"/>
</dbReference>
<evidence type="ECO:0000313" key="9">
    <source>
        <dbReference type="EMBL" id="MFD2891945.1"/>
    </source>
</evidence>
<feature type="transmembrane region" description="Helical" evidence="6">
    <location>
        <begin position="447"/>
        <end position="467"/>
    </location>
</feature>
<name>A0ABW5YLV7_9FLAO</name>
<dbReference type="NCBIfam" id="TIGR00360">
    <property type="entry name" value="ComEC_N-term"/>
    <property type="match status" value="1"/>
</dbReference>
<evidence type="ECO:0000256" key="2">
    <source>
        <dbReference type="ARBA" id="ARBA00022475"/>
    </source>
</evidence>
<evidence type="ECO:0000256" key="3">
    <source>
        <dbReference type="ARBA" id="ARBA00022692"/>
    </source>
</evidence>
<proteinExistence type="predicted"/>
<dbReference type="Pfam" id="PF03772">
    <property type="entry name" value="Competence"/>
    <property type="match status" value="1"/>
</dbReference>
<feature type="transmembrane region" description="Helical" evidence="6">
    <location>
        <begin position="7"/>
        <end position="25"/>
    </location>
</feature>
<dbReference type="EMBL" id="JBHUPC010000013">
    <property type="protein sequence ID" value="MFD2891945.1"/>
    <property type="molecule type" value="Genomic_DNA"/>
</dbReference>
<dbReference type="InterPro" id="IPR004477">
    <property type="entry name" value="ComEC_N"/>
</dbReference>
<comment type="caution">
    <text evidence="9">The sequence shown here is derived from an EMBL/GenBank/DDBJ whole genome shotgun (WGS) entry which is preliminary data.</text>
</comment>
<feature type="transmembrane region" description="Helical" evidence="6">
    <location>
        <begin position="58"/>
        <end position="77"/>
    </location>
</feature>
<evidence type="ECO:0000259" key="8">
    <source>
        <dbReference type="Pfam" id="PF13567"/>
    </source>
</evidence>
<feature type="transmembrane region" description="Helical" evidence="6">
    <location>
        <begin position="330"/>
        <end position="349"/>
    </location>
</feature>
<dbReference type="RefSeq" id="WP_379811562.1">
    <property type="nucleotide sequence ID" value="NZ_JBHUPC010000013.1"/>
</dbReference>
<evidence type="ECO:0000313" key="10">
    <source>
        <dbReference type="Proteomes" id="UP001597534"/>
    </source>
</evidence>
<dbReference type="PANTHER" id="PTHR30619:SF1">
    <property type="entry name" value="RECOMBINATION PROTEIN 2"/>
    <property type="match status" value="1"/>
</dbReference>
<keyword evidence="5 6" id="KW-0472">Membrane</keyword>
<feature type="transmembrane region" description="Helical" evidence="6">
    <location>
        <begin position="250"/>
        <end position="272"/>
    </location>
</feature>
<evidence type="ECO:0000259" key="7">
    <source>
        <dbReference type="Pfam" id="PF03772"/>
    </source>
</evidence>